<evidence type="ECO:0000313" key="2">
    <source>
        <dbReference type="Proteomes" id="UP000499080"/>
    </source>
</evidence>
<name>A0A4Y2CAN1_ARAVE</name>
<keyword evidence="2" id="KW-1185">Reference proteome</keyword>
<dbReference type="Proteomes" id="UP000499080">
    <property type="component" value="Unassembled WGS sequence"/>
</dbReference>
<accession>A0A4Y2CAN1</accession>
<proteinExistence type="predicted"/>
<gene>
    <name evidence="1" type="ORF">AVEN_209312_1</name>
</gene>
<dbReference type="EMBL" id="BGPR01000170">
    <property type="protein sequence ID" value="GBM01502.1"/>
    <property type="molecule type" value="Genomic_DNA"/>
</dbReference>
<dbReference type="AlphaFoldDB" id="A0A4Y2CAN1"/>
<sequence>MPVENHYIPKCSERTWQFDSLEFSSVCSQENSFFPPVVGGPLETDLSSRFNPIRLSVDRELLIWKTRWGIFVSKKRLNAGIGRSKSLNNRNCFQASRRW</sequence>
<protein>
    <submittedName>
        <fullName evidence="1">Uncharacterized protein</fullName>
    </submittedName>
</protein>
<reference evidence="1 2" key="1">
    <citation type="journal article" date="2019" name="Sci. Rep.">
        <title>Orb-weaving spider Araneus ventricosus genome elucidates the spidroin gene catalogue.</title>
        <authorList>
            <person name="Kono N."/>
            <person name="Nakamura H."/>
            <person name="Ohtoshi R."/>
            <person name="Moran D.A.P."/>
            <person name="Shinohara A."/>
            <person name="Yoshida Y."/>
            <person name="Fujiwara M."/>
            <person name="Mori M."/>
            <person name="Tomita M."/>
            <person name="Arakawa K."/>
        </authorList>
    </citation>
    <scope>NUCLEOTIDE SEQUENCE [LARGE SCALE GENOMIC DNA]</scope>
</reference>
<evidence type="ECO:0000313" key="1">
    <source>
        <dbReference type="EMBL" id="GBM01502.1"/>
    </source>
</evidence>
<organism evidence="1 2">
    <name type="scientific">Araneus ventricosus</name>
    <name type="common">Orbweaver spider</name>
    <name type="synonym">Epeira ventricosa</name>
    <dbReference type="NCBI Taxonomy" id="182803"/>
    <lineage>
        <taxon>Eukaryota</taxon>
        <taxon>Metazoa</taxon>
        <taxon>Ecdysozoa</taxon>
        <taxon>Arthropoda</taxon>
        <taxon>Chelicerata</taxon>
        <taxon>Arachnida</taxon>
        <taxon>Araneae</taxon>
        <taxon>Araneomorphae</taxon>
        <taxon>Entelegynae</taxon>
        <taxon>Araneoidea</taxon>
        <taxon>Araneidae</taxon>
        <taxon>Araneus</taxon>
    </lineage>
</organism>
<comment type="caution">
    <text evidence="1">The sequence shown here is derived from an EMBL/GenBank/DDBJ whole genome shotgun (WGS) entry which is preliminary data.</text>
</comment>